<comment type="catalytic activity">
    <reaction evidence="7">
        <text>a 2'-deoxycytidine in DNA + S-adenosyl-L-methionine = a 5-methyl-2'-deoxycytidine in DNA + S-adenosyl-L-homocysteine + H(+)</text>
        <dbReference type="Rhea" id="RHEA:13681"/>
        <dbReference type="Rhea" id="RHEA-COMP:11369"/>
        <dbReference type="Rhea" id="RHEA-COMP:11370"/>
        <dbReference type="ChEBI" id="CHEBI:15378"/>
        <dbReference type="ChEBI" id="CHEBI:57856"/>
        <dbReference type="ChEBI" id="CHEBI:59789"/>
        <dbReference type="ChEBI" id="CHEBI:85452"/>
        <dbReference type="ChEBI" id="CHEBI:85454"/>
        <dbReference type="EC" id="2.1.1.37"/>
    </reaction>
</comment>
<dbReference type="GO" id="GO:0044027">
    <property type="term" value="P:negative regulation of gene expression via chromosomal CpG island methylation"/>
    <property type="evidence" value="ECO:0007669"/>
    <property type="project" value="TreeGrafter"/>
</dbReference>
<evidence type="ECO:0000256" key="7">
    <source>
        <dbReference type="RuleBase" id="RU000417"/>
    </source>
</evidence>
<feature type="active site" evidence="5">
    <location>
        <position position="77"/>
    </location>
</feature>
<dbReference type="PROSITE" id="PS00094">
    <property type="entry name" value="C5_MTASE_1"/>
    <property type="match status" value="1"/>
</dbReference>
<evidence type="ECO:0000256" key="1">
    <source>
        <dbReference type="ARBA" id="ARBA00022603"/>
    </source>
</evidence>
<dbReference type="InterPro" id="IPR018117">
    <property type="entry name" value="C5_DNA_meth_AS"/>
</dbReference>
<keyword evidence="2 5" id="KW-0808">Transferase</keyword>
<keyword evidence="1 5" id="KW-0489">Methyltransferase</keyword>
<dbReference type="PRINTS" id="PR00105">
    <property type="entry name" value="C5METTRFRASE"/>
</dbReference>
<proteinExistence type="inferred from homology"/>
<dbReference type="REBASE" id="844896">
    <property type="entry name" value="M.Pra2ORF1869P"/>
</dbReference>
<evidence type="ECO:0000256" key="2">
    <source>
        <dbReference type="ARBA" id="ARBA00022679"/>
    </source>
</evidence>
<comment type="similarity">
    <text evidence="5 6">Belongs to the class I-like SAM-binding methyltransferase superfamily. C5-methyltransferase family.</text>
</comment>
<accession>A0AAU8JKR0</accession>
<gene>
    <name evidence="8" type="ORF">ABWT76_001869</name>
</gene>
<evidence type="ECO:0000256" key="6">
    <source>
        <dbReference type="RuleBase" id="RU000416"/>
    </source>
</evidence>
<dbReference type="EMBL" id="CP159837">
    <property type="protein sequence ID" value="XCM38987.1"/>
    <property type="molecule type" value="Genomic_DNA"/>
</dbReference>
<dbReference type="Gene3D" id="3.90.120.10">
    <property type="entry name" value="DNA Methylase, subunit A, domain 2"/>
    <property type="match status" value="1"/>
</dbReference>
<dbReference type="GO" id="GO:0003677">
    <property type="term" value="F:DNA binding"/>
    <property type="evidence" value="ECO:0007669"/>
    <property type="project" value="TreeGrafter"/>
</dbReference>
<sequence>MSFSKHNYSVLSLFSGAGGLDLGFEAAGFRLLEAIDINPWCIQTLQKNRPNWQVILGDVRDYYPEKQPDVLLAGVPCQGFSLGGNRQANDSRNMLYKEVIRVAKFCQPRIVLIENVLNLRTMKSPETNLPFNEQIIQEFEQIGYQVFHDIFKVCYYGVPQTRRRFVFIAFREKAPLGYYLPPPGEITTIRDFLYDLAHGKGTNLPNHHPEWGFNSKVHRETGEPFDITEEVVPVRLSRTASDGHPIRSFDAPFPAIDTATIWGWAQGNVVANRYFKDPFLSQHSKGGERLWRLSASRIRSFSDREYARLQTFPDDWVFMGKTKRDIHRQIGNAVPVEFAKVIAQNIKKALECLDRQKRFTEQLEQCADFWQLSLF</sequence>
<evidence type="ECO:0000256" key="4">
    <source>
        <dbReference type="ARBA" id="ARBA00022747"/>
    </source>
</evidence>
<protein>
    <recommendedName>
        <fullName evidence="7">Cytosine-specific methyltransferase</fullName>
        <ecNumber evidence="7">2.1.1.37</ecNumber>
    </recommendedName>
</protein>
<dbReference type="GO" id="GO:0003886">
    <property type="term" value="F:DNA (cytosine-5-)-methyltransferase activity"/>
    <property type="evidence" value="ECO:0007669"/>
    <property type="project" value="UniProtKB-EC"/>
</dbReference>
<name>A0AAU8JKR0_9CYAN</name>
<evidence type="ECO:0000313" key="8">
    <source>
        <dbReference type="EMBL" id="XCM38987.1"/>
    </source>
</evidence>
<dbReference type="InterPro" id="IPR029063">
    <property type="entry name" value="SAM-dependent_MTases_sf"/>
</dbReference>
<dbReference type="SUPFAM" id="SSF53335">
    <property type="entry name" value="S-adenosyl-L-methionine-dependent methyltransferases"/>
    <property type="match status" value="1"/>
</dbReference>
<organism evidence="8">
    <name type="scientific">Planktothricoides raciborskii GIHE-MW2</name>
    <dbReference type="NCBI Taxonomy" id="2792601"/>
    <lineage>
        <taxon>Bacteria</taxon>
        <taxon>Bacillati</taxon>
        <taxon>Cyanobacteriota</taxon>
        <taxon>Cyanophyceae</taxon>
        <taxon>Oscillatoriophycideae</taxon>
        <taxon>Oscillatoriales</taxon>
        <taxon>Oscillatoriaceae</taxon>
        <taxon>Planktothricoides</taxon>
    </lineage>
</organism>
<dbReference type="PROSITE" id="PS51679">
    <property type="entry name" value="SAM_MT_C5"/>
    <property type="match status" value="1"/>
</dbReference>
<dbReference type="InterPro" id="IPR050390">
    <property type="entry name" value="C5-Methyltransferase"/>
</dbReference>
<dbReference type="NCBIfam" id="TIGR00675">
    <property type="entry name" value="dcm"/>
    <property type="match status" value="1"/>
</dbReference>
<dbReference type="AlphaFoldDB" id="A0AAU8JKR0"/>
<dbReference type="PANTHER" id="PTHR10629:SF52">
    <property type="entry name" value="DNA (CYTOSINE-5)-METHYLTRANSFERASE 1"/>
    <property type="match status" value="1"/>
</dbReference>
<dbReference type="InterPro" id="IPR001525">
    <property type="entry name" value="C5_MeTfrase"/>
</dbReference>
<dbReference type="EC" id="2.1.1.37" evidence="7"/>
<evidence type="ECO:0000256" key="3">
    <source>
        <dbReference type="ARBA" id="ARBA00022691"/>
    </source>
</evidence>
<dbReference type="PANTHER" id="PTHR10629">
    <property type="entry name" value="CYTOSINE-SPECIFIC METHYLTRANSFERASE"/>
    <property type="match status" value="1"/>
</dbReference>
<reference evidence="8" key="1">
    <citation type="submission" date="2024-07" db="EMBL/GenBank/DDBJ databases">
        <authorList>
            <person name="Kim Y.J."/>
            <person name="Jeong J.Y."/>
        </authorList>
    </citation>
    <scope>NUCLEOTIDE SEQUENCE</scope>
    <source>
        <strain evidence="8">GIHE-MW2</strain>
    </source>
</reference>
<dbReference type="GO" id="GO:0009307">
    <property type="term" value="P:DNA restriction-modification system"/>
    <property type="evidence" value="ECO:0007669"/>
    <property type="project" value="UniProtKB-KW"/>
</dbReference>
<dbReference type="Pfam" id="PF00145">
    <property type="entry name" value="DNA_methylase"/>
    <property type="match status" value="1"/>
</dbReference>
<evidence type="ECO:0000256" key="5">
    <source>
        <dbReference type="PROSITE-ProRule" id="PRU01016"/>
    </source>
</evidence>
<keyword evidence="3 5" id="KW-0949">S-adenosyl-L-methionine</keyword>
<dbReference type="RefSeq" id="WP_054465700.1">
    <property type="nucleotide sequence ID" value="NZ_CP159837.1"/>
</dbReference>
<dbReference type="Gene3D" id="3.40.50.150">
    <property type="entry name" value="Vaccinia Virus protein VP39"/>
    <property type="match status" value="1"/>
</dbReference>
<keyword evidence="4" id="KW-0680">Restriction system</keyword>
<dbReference type="GO" id="GO:0032259">
    <property type="term" value="P:methylation"/>
    <property type="evidence" value="ECO:0007669"/>
    <property type="project" value="UniProtKB-KW"/>
</dbReference>
<dbReference type="CDD" id="cd00315">
    <property type="entry name" value="Cyt_C5_DNA_methylase"/>
    <property type="match status" value="1"/>
</dbReference>